<evidence type="ECO:0000313" key="7">
    <source>
        <dbReference type="Ensembl" id="ENSSANP00000009821.1"/>
    </source>
</evidence>
<feature type="transmembrane region" description="Helical" evidence="5">
    <location>
        <begin position="40"/>
        <end position="57"/>
    </location>
</feature>
<dbReference type="PANTHER" id="PTHR11929:SF12">
    <property type="entry name" value="ALPHA-(1,3)-FUCOSYLTRANSFERASE 7"/>
    <property type="match status" value="1"/>
</dbReference>
<dbReference type="AlphaFoldDB" id="A0A671KS87"/>
<evidence type="ECO:0000256" key="3">
    <source>
        <dbReference type="ARBA" id="ARBA00022676"/>
    </source>
</evidence>
<comment type="subcellular location">
    <subcellularLocation>
        <location evidence="5">Golgi apparatus</location>
        <location evidence="5">Golgi stack membrane</location>
        <topology evidence="5">Single-pass type II membrane protein</topology>
    </subcellularLocation>
</comment>
<comment type="similarity">
    <text evidence="2 5">Belongs to the glycosyltransferase 10 family.</text>
</comment>
<keyword evidence="5" id="KW-0472">Membrane</keyword>
<feature type="domain" description="Fucosyltransferase C-terminal" evidence="6">
    <location>
        <begin position="207"/>
        <end position="346"/>
    </location>
</feature>
<proteinExistence type="inferred from homology"/>
<keyword evidence="5" id="KW-0333">Golgi apparatus</keyword>
<keyword evidence="4 5" id="KW-0808">Transferase</keyword>
<dbReference type="UniPathway" id="UPA00378"/>
<accession>A0A671KS87</accession>
<keyword evidence="5" id="KW-0812">Transmembrane</keyword>
<dbReference type="PANTHER" id="PTHR11929">
    <property type="entry name" value="ALPHA- 1,3 -FUCOSYLTRANSFERASE"/>
    <property type="match status" value="1"/>
</dbReference>
<dbReference type="Pfam" id="PF00852">
    <property type="entry name" value="Glyco_transf_10"/>
    <property type="match status" value="1"/>
</dbReference>
<dbReference type="EC" id="2.4.1.-" evidence="5"/>
<keyword evidence="3 5" id="KW-0328">Glycosyltransferase</keyword>
<comment type="pathway">
    <text evidence="1">Protein modification; protein glycosylation.</text>
</comment>
<reference evidence="7" key="2">
    <citation type="submission" date="2025-09" db="UniProtKB">
        <authorList>
            <consortium name="Ensembl"/>
        </authorList>
    </citation>
    <scope>IDENTIFICATION</scope>
</reference>
<dbReference type="InterPro" id="IPR001503">
    <property type="entry name" value="Glyco_trans_10"/>
</dbReference>
<evidence type="ECO:0000256" key="4">
    <source>
        <dbReference type="ARBA" id="ARBA00022679"/>
    </source>
</evidence>
<evidence type="ECO:0000256" key="5">
    <source>
        <dbReference type="RuleBase" id="RU003832"/>
    </source>
</evidence>
<dbReference type="Proteomes" id="UP000472260">
    <property type="component" value="Unassembled WGS sequence"/>
</dbReference>
<evidence type="ECO:0000259" key="6">
    <source>
        <dbReference type="Pfam" id="PF00852"/>
    </source>
</evidence>
<evidence type="ECO:0000313" key="8">
    <source>
        <dbReference type="Proteomes" id="UP000472260"/>
    </source>
</evidence>
<evidence type="ECO:0000256" key="1">
    <source>
        <dbReference type="ARBA" id="ARBA00004922"/>
    </source>
</evidence>
<sequence>RKTLINLILVNYNNLSVTTSPLCLYSICAMQLMKKKKQNCALCCLFGFVLLYNFLSWSKNMLLLSQIETSGPKSPEYNITILLWHWLFRVRYRLERGVCTDKYEIPAFWSITDPFSLNSGLATPNVLSTLRVHQCKSGFGYRWNLLNNHNLSNYNSLFNWTMRYHRGADIFMPYGELVSKRTNATFITPKKSNCLVCWVVSKYKANQSQVYGQWSKRPLSNKNLLSTISRCYFYLAFENSISTDYIREKLWRNSLQAGSVPVVLGPPRNIYELSIPPVIHSCSIKALATFLSQVADNRERYESYFRWHNYCDVRMYTDWRERLCNICMRYDQLSKHKKVYNDLYSWVNR</sequence>
<dbReference type="GO" id="GO:0046920">
    <property type="term" value="F:alpha-(1-&gt;3)-fucosyltransferase activity"/>
    <property type="evidence" value="ECO:0007669"/>
    <property type="project" value="TreeGrafter"/>
</dbReference>
<dbReference type="GO" id="GO:0032580">
    <property type="term" value="C:Golgi cisterna membrane"/>
    <property type="evidence" value="ECO:0007669"/>
    <property type="project" value="UniProtKB-SubCell"/>
</dbReference>
<keyword evidence="5" id="KW-1133">Transmembrane helix</keyword>
<dbReference type="InterPro" id="IPR055270">
    <property type="entry name" value="Glyco_tran_10_C"/>
</dbReference>
<dbReference type="InterPro" id="IPR038577">
    <property type="entry name" value="GT10-like_C_sf"/>
</dbReference>
<protein>
    <recommendedName>
        <fullName evidence="5">Fucosyltransferase</fullName>
        <ecNumber evidence="5">2.4.1.-</ecNumber>
    </recommendedName>
</protein>
<organism evidence="7 8">
    <name type="scientific">Sinocyclocheilus anshuiensis</name>
    <dbReference type="NCBI Taxonomy" id="1608454"/>
    <lineage>
        <taxon>Eukaryota</taxon>
        <taxon>Metazoa</taxon>
        <taxon>Chordata</taxon>
        <taxon>Craniata</taxon>
        <taxon>Vertebrata</taxon>
        <taxon>Euteleostomi</taxon>
        <taxon>Actinopterygii</taxon>
        <taxon>Neopterygii</taxon>
        <taxon>Teleostei</taxon>
        <taxon>Ostariophysi</taxon>
        <taxon>Cypriniformes</taxon>
        <taxon>Cyprinidae</taxon>
        <taxon>Cyprininae</taxon>
        <taxon>Sinocyclocheilus</taxon>
    </lineage>
</organism>
<dbReference type="Gene3D" id="3.40.50.11660">
    <property type="entry name" value="Glycosyl transferase family 10, C-terminal domain"/>
    <property type="match status" value="1"/>
</dbReference>
<keyword evidence="8" id="KW-1185">Reference proteome</keyword>
<name>A0A671KS87_9TELE</name>
<dbReference type="Ensembl" id="ENSSANT00000010531.1">
    <property type="protein sequence ID" value="ENSSANP00000009821.1"/>
    <property type="gene ID" value="ENSSANG00000005457.1"/>
</dbReference>
<reference evidence="7" key="1">
    <citation type="submission" date="2025-08" db="UniProtKB">
        <authorList>
            <consortium name="Ensembl"/>
        </authorList>
    </citation>
    <scope>IDENTIFICATION</scope>
</reference>
<dbReference type="SUPFAM" id="SSF53756">
    <property type="entry name" value="UDP-Glycosyltransferase/glycogen phosphorylase"/>
    <property type="match status" value="1"/>
</dbReference>
<evidence type="ECO:0000256" key="2">
    <source>
        <dbReference type="ARBA" id="ARBA00008919"/>
    </source>
</evidence>